<dbReference type="SUPFAM" id="SSF52833">
    <property type="entry name" value="Thioredoxin-like"/>
    <property type="match status" value="1"/>
</dbReference>
<dbReference type="AlphaFoldDB" id="A0AAD9ZC56"/>
<organism evidence="2 3">
    <name type="scientific">Lepraria neglecta</name>
    <dbReference type="NCBI Taxonomy" id="209136"/>
    <lineage>
        <taxon>Eukaryota</taxon>
        <taxon>Fungi</taxon>
        <taxon>Dikarya</taxon>
        <taxon>Ascomycota</taxon>
        <taxon>Pezizomycotina</taxon>
        <taxon>Lecanoromycetes</taxon>
        <taxon>OSLEUM clade</taxon>
        <taxon>Lecanoromycetidae</taxon>
        <taxon>Lecanorales</taxon>
        <taxon>Lecanorineae</taxon>
        <taxon>Stereocaulaceae</taxon>
        <taxon>Lepraria</taxon>
    </lineage>
</organism>
<evidence type="ECO:0000313" key="3">
    <source>
        <dbReference type="Proteomes" id="UP001276659"/>
    </source>
</evidence>
<protein>
    <recommendedName>
        <fullName evidence="1">DSBA-like thioredoxin domain-containing protein</fullName>
    </recommendedName>
</protein>
<dbReference type="EMBL" id="JASNWA010000007">
    <property type="protein sequence ID" value="KAK3173468.1"/>
    <property type="molecule type" value="Genomic_DNA"/>
</dbReference>
<comment type="caution">
    <text evidence="2">The sequence shown here is derived from an EMBL/GenBank/DDBJ whole genome shotgun (WGS) entry which is preliminary data.</text>
</comment>
<dbReference type="PANTHER" id="PTHR13887">
    <property type="entry name" value="GLUTATHIONE S-TRANSFERASE KAPPA"/>
    <property type="match status" value="1"/>
</dbReference>
<name>A0AAD9ZC56_9LECA</name>
<dbReference type="Proteomes" id="UP001276659">
    <property type="component" value="Unassembled WGS sequence"/>
</dbReference>
<dbReference type="CDD" id="cd03024">
    <property type="entry name" value="DsbA_FrnE"/>
    <property type="match status" value="1"/>
</dbReference>
<dbReference type="PANTHER" id="PTHR13887:SF41">
    <property type="entry name" value="THIOREDOXIN SUPERFAMILY PROTEIN"/>
    <property type="match status" value="1"/>
</dbReference>
<dbReference type="Pfam" id="PF01323">
    <property type="entry name" value="DSBA"/>
    <property type="match status" value="1"/>
</dbReference>
<dbReference type="InterPro" id="IPR036249">
    <property type="entry name" value="Thioredoxin-like_sf"/>
</dbReference>
<proteinExistence type="predicted"/>
<sequence>MGSCSLLYASCITPSDSLKCYVGKNKLERGIAAYQKAHPLSNDIFETTWLPFYLNPQAPKTGIDKREYYKSKFGDAKASMIFDRLTAVGKDVGIDFSFGGKTGSTRDAHRLAQLGKAKGTEVQKRVVEELFAAYFENEKDITSHDVLREAAVKAGLDEGEVKAWLESDKGGPEVDKEVMEAQMRGVSGVPNFVLQDKYEIGGAQDAEAFVSCFEKVKEMEGS</sequence>
<feature type="domain" description="DSBA-like thioredoxin" evidence="1">
    <location>
        <begin position="20"/>
        <end position="211"/>
    </location>
</feature>
<reference evidence="2" key="1">
    <citation type="submission" date="2022-11" db="EMBL/GenBank/DDBJ databases">
        <title>Chromosomal genome sequence assembly and mating type (MAT) locus characterization of the leprose asexual lichenized fungus Lepraria neglecta (Nyl.) Erichsen.</title>
        <authorList>
            <person name="Allen J.L."/>
            <person name="Pfeffer B."/>
        </authorList>
    </citation>
    <scope>NUCLEOTIDE SEQUENCE</scope>
    <source>
        <strain evidence="2">Allen 5258</strain>
    </source>
</reference>
<dbReference type="InterPro" id="IPR001853">
    <property type="entry name" value="DSBA-like_thioredoxin_dom"/>
</dbReference>
<evidence type="ECO:0000313" key="2">
    <source>
        <dbReference type="EMBL" id="KAK3173468.1"/>
    </source>
</evidence>
<keyword evidence="3" id="KW-1185">Reference proteome</keyword>
<dbReference type="GO" id="GO:0016491">
    <property type="term" value="F:oxidoreductase activity"/>
    <property type="evidence" value="ECO:0007669"/>
    <property type="project" value="InterPro"/>
</dbReference>
<accession>A0AAD9ZC56</accession>
<dbReference type="Gene3D" id="3.40.30.10">
    <property type="entry name" value="Glutaredoxin"/>
    <property type="match status" value="1"/>
</dbReference>
<evidence type="ECO:0000259" key="1">
    <source>
        <dbReference type="Pfam" id="PF01323"/>
    </source>
</evidence>
<gene>
    <name evidence="2" type="ORF">OEA41_006797</name>
</gene>